<evidence type="ECO:0000313" key="6">
    <source>
        <dbReference type="EMBL" id="KAL1610797.1"/>
    </source>
</evidence>
<dbReference type="EMBL" id="JAKJXO020000002">
    <property type="protein sequence ID" value="KAL1610797.1"/>
    <property type="molecule type" value="Genomic_DNA"/>
</dbReference>
<evidence type="ECO:0000256" key="4">
    <source>
        <dbReference type="SAM" id="MobiDB-lite"/>
    </source>
</evidence>
<reference evidence="6 7" key="1">
    <citation type="submission" date="2024-02" db="EMBL/GenBank/DDBJ databases">
        <title>De novo assembly and annotation of 12 fungi associated with fruit tree decline syndrome in Ontario, Canada.</title>
        <authorList>
            <person name="Sulman M."/>
            <person name="Ellouze W."/>
            <person name="Ilyukhin E."/>
        </authorList>
    </citation>
    <scope>NUCLEOTIDE SEQUENCE [LARGE SCALE GENOMIC DNA]</scope>
    <source>
        <strain evidence="6 7">M42-189</strain>
    </source>
</reference>
<feature type="region of interest" description="Disordered" evidence="4">
    <location>
        <begin position="330"/>
        <end position="357"/>
    </location>
</feature>
<evidence type="ECO:0000256" key="3">
    <source>
        <dbReference type="ARBA" id="ARBA00022833"/>
    </source>
</evidence>
<dbReference type="PROSITE" id="PS01360">
    <property type="entry name" value="ZF_MYND_1"/>
    <property type="match status" value="1"/>
</dbReference>
<evidence type="ECO:0000256" key="1">
    <source>
        <dbReference type="ARBA" id="ARBA00022723"/>
    </source>
</evidence>
<keyword evidence="2" id="KW-0863">Zinc-finger</keyword>
<accession>A0ABR3S3J0</accession>
<feature type="domain" description="MYND-type" evidence="5">
    <location>
        <begin position="20"/>
        <end position="63"/>
    </location>
</feature>
<gene>
    <name evidence="6" type="ORF">SLS60_002468</name>
</gene>
<protein>
    <recommendedName>
        <fullName evidence="5">MYND-type domain-containing protein</fullName>
    </recommendedName>
</protein>
<feature type="compositionally biased region" description="Basic and acidic residues" evidence="4">
    <location>
        <begin position="342"/>
        <end position="357"/>
    </location>
</feature>
<keyword evidence="1" id="KW-0479">Metal-binding</keyword>
<comment type="caution">
    <text evidence="6">The sequence shown here is derived from an EMBL/GenBank/DDBJ whole genome shotgun (WGS) entry which is preliminary data.</text>
</comment>
<dbReference type="SUPFAM" id="SSF144232">
    <property type="entry name" value="HIT/MYND zinc finger-like"/>
    <property type="match status" value="1"/>
</dbReference>
<sequence>MVQTIPEFSMDKDKTALLKCAKCARVPGARNRFDGLVLCKCKGRYYCNNTCREADADVHGPDCKTIEYLAQPEDMINAPDMIKRRDKASAEMAKQDDVIYHLVLEIHMSGKPKRARYIAPFVELAGLEEKIQETIQDGFKTVVPSGAFLSELLHAPVSGLAGIEEIRIPFHGLEGSIAFHIHYEKANYIKYCYRSCFWSFDKLLYTVVIDTPKVSSRPHEIRSQFVTEVEVEATFGSMVSAVACVKAIVNRWNNETSNYESKTIPVDQDSVRGVMTSSRMKTIELKHVRIITRCLLQAGGLKGSNGKAIMMGCQDRDGFAKRKWVAKSEVPKKAATGAQSVPDKRIRPDEDVDQDRSEVKRIRVVEYVDLIEEDEDGEAT</sequence>
<dbReference type="Proteomes" id="UP001521785">
    <property type="component" value="Unassembled WGS sequence"/>
</dbReference>
<keyword evidence="3" id="KW-0862">Zinc</keyword>
<dbReference type="InterPro" id="IPR002893">
    <property type="entry name" value="Znf_MYND"/>
</dbReference>
<evidence type="ECO:0000259" key="5">
    <source>
        <dbReference type="PROSITE" id="PS01360"/>
    </source>
</evidence>
<proteinExistence type="predicted"/>
<name>A0ABR3S3J0_9PLEO</name>
<evidence type="ECO:0000256" key="2">
    <source>
        <dbReference type="ARBA" id="ARBA00022771"/>
    </source>
</evidence>
<evidence type="ECO:0000313" key="7">
    <source>
        <dbReference type="Proteomes" id="UP001521785"/>
    </source>
</evidence>
<organism evidence="6 7">
    <name type="scientific">Paraconiothyrium brasiliense</name>
    <dbReference type="NCBI Taxonomy" id="300254"/>
    <lineage>
        <taxon>Eukaryota</taxon>
        <taxon>Fungi</taxon>
        <taxon>Dikarya</taxon>
        <taxon>Ascomycota</taxon>
        <taxon>Pezizomycotina</taxon>
        <taxon>Dothideomycetes</taxon>
        <taxon>Pleosporomycetidae</taxon>
        <taxon>Pleosporales</taxon>
        <taxon>Massarineae</taxon>
        <taxon>Didymosphaeriaceae</taxon>
        <taxon>Paraconiothyrium</taxon>
    </lineage>
</organism>
<keyword evidence="7" id="KW-1185">Reference proteome</keyword>